<organism evidence="5 6">
    <name type="scientific">Grus japonensis</name>
    <name type="common">Japanese crane</name>
    <name type="synonym">Red-crowned crane</name>
    <dbReference type="NCBI Taxonomy" id="30415"/>
    <lineage>
        <taxon>Eukaryota</taxon>
        <taxon>Metazoa</taxon>
        <taxon>Chordata</taxon>
        <taxon>Craniata</taxon>
        <taxon>Vertebrata</taxon>
        <taxon>Euteleostomi</taxon>
        <taxon>Archelosauria</taxon>
        <taxon>Archosauria</taxon>
        <taxon>Dinosauria</taxon>
        <taxon>Saurischia</taxon>
        <taxon>Theropoda</taxon>
        <taxon>Coelurosauria</taxon>
        <taxon>Aves</taxon>
        <taxon>Neognathae</taxon>
        <taxon>Neoaves</taxon>
        <taxon>Gruiformes</taxon>
        <taxon>Gruidae</taxon>
        <taxon>Grus</taxon>
    </lineage>
</organism>
<dbReference type="Pfam" id="PF00629">
    <property type="entry name" value="MAM"/>
    <property type="match status" value="5"/>
</dbReference>
<dbReference type="SMART" id="SM00192">
    <property type="entry name" value="LDLa"/>
    <property type="match status" value="6"/>
</dbReference>
<feature type="disulfide bond" evidence="3">
    <location>
        <begin position="1129"/>
        <end position="1147"/>
    </location>
</feature>
<dbReference type="PRINTS" id="PR00020">
    <property type="entry name" value="MAMDOMAIN"/>
</dbReference>
<proteinExistence type="predicted"/>
<dbReference type="SMART" id="SM00137">
    <property type="entry name" value="MAM"/>
    <property type="match status" value="4"/>
</dbReference>
<feature type="disulfide bond" evidence="3">
    <location>
        <begin position="1141"/>
        <end position="1156"/>
    </location>
</feature>
<dbReference type="InterPro" id="IPR051560">
    <property type="entry name" value="MAM_domain-containing"/>
</dbReference>
<evidence type="ECO:0000313" key="6">
    <source>
        <dbReference type="Proteomes" id="UP001623348"/>
    </source>
</evidence>
<gene>
    <name evidence="5" type="ORF">GRJ2_000941100</name>
</gene>
<dbReference type="FunFam" id="2.60.120.200:FF:000182">
    <property type="entry name" value="MAM and LDL-receptor class A domain-containing protein 1"/>
    <property type="match status" value="1"/>
</dbReference>
<dbReference type="Gene3D" id="2.60.120.200">
    <property type="match status" value="5"/>
</dbReference>
<feature type="domain" description="MAM" evidence="4">
    <location>
        <begin position="178"/>
        <end position="339"/>
    </location>
</feature>
<evidence type="ECO:0000256" key="1">
    <source>
        <dbReference type="ARBA" id="ARBA00022737"/>
    </source>
</evidence>
<dbReference type="Gene3D" id="4.10.400.10">
    <property type="entry name" value="Low-density Lipoprotein Receptor"/>
    <property type="match status" value="6"/>
</dbReference>
<sequence>MRKDSEDFQLSPETRTKIRDQRRAVVEQLLCVTLKERAVVGLKLQMQMTLTGYYNYGQSVGAAEMQLLVDGLKQPTVLWRAYYNEGDQWLKAVIQLGRLPHPFQLSLDKISLGFYDGVSAIDDIAFENCALPPPALSCEGPNRFWCRDTKACIDSLLVCDLVDNCGDGSDEDNCNPDLQCNFENGLCNWEQDVEDDFDWIRIRGPTPTVNTGPLKDHTTGTARGHYLYMESSEPHLFQDKAILLSPLFNLSGNGTCIFRFHYHMFGKQVYKLSVFQRTLSNTKGWLLWYKFGNQGNRWIRQTLYISSYKPFQILVKGTVGDGFTGDIGLDDMSFLGCTLYNGNLPTITTTTSGTLVPVTLPMNNCTEKEFVCRASGHCIQMIQKCDFRPDCSDKSDESACGVRDLINYDLESVAQGILSQPYVHKALLGASIAGYIDSKDSSNGEFGHIADIATPVISLTGPKCKIIFWNYMNGSTIGSLEVVFRAKRGVSYMGDVAVDDITFEDCSPLLIPGRPCTSDEFTCANKYCIPKDNLCDFVNDCADNSDESPTICSTSIGHCNFEFDLCGWKQDENDDFDWNLRTSSTTKMGIGPATDHTLQEPSGHYIFIKSSFLELPGQKARISSPVLSRRNKDCKILFYYHMYGAHIGSLIVYQRTMTKHEKILLNLTGNQGNFWQHKALILAGDGDDDFQVVFEGIAGGGPKDGIALDDLTFSRGCLPSQEFLPAEPTMLPPTGKFLYLEATAMGLKTEKAHVKSSRWKESSGSCVMSFWYFKSSKAMGHIQVLIKTDYGIMKIWSESGNHGDEWNQVELHLGKLRNFEVIFEGIRTRDLGGGAAIDDIEFNNCTTIGQNPRECPALTDFVCGNENCIESQFVCDYKPDCEDLSDEADCSYYTNIPGSCNFETQDQEWTTVCGLTQDPSDDFDWNISNSAVTEQTGPGTDHTPGRGQRFLYVNSSAQKEGNRARIITTKLFPASLGVCRVRFWFWMFASGQTGLLKVYTAEEHGMEILMWSSSRNEENKWMYANVLLSSNSPFRVAFEAEVGLSQPTEFALDDISFTPECIDEGSADPHPPTCSSDQFTCAYVQQCLPLAAKCNGAADCMDGSDEMNCPTETPTTTSPGSCNQTEFLCPSKGCIPSLLKCDGVPDCHLNEDEVGCRKLLSLL</sequence>
<dbReference type="AlphaFoldDB" id="A0ABC9WGZ5"/>
<protein>
    <submittedName>
        <fullName evidence="5">MAM and LDL-receptor class A domain-containing protein 1</fullName>
    </submittedName>
</protein>
<dbReference type="InterPro" id="IPR002172">
    <property type="entry name" value="LDrepeatLR_classA_rpt"/>
</dbReference>
<dbReference type="CDD" id="cd00112">
    <property type="entry name" value="LDLa"/>
    <property type="match status" value="6"/>
</dbReference>
<dbReference type="InterPro" id="IPR013320">
    <property type="entry name" value="ConA-like_dom_sf"/>
</dbReference>
<feature type="disulfide bond" evidence="3">
    <location>
        <begin position="1094"/>
        <end position="1109"/>
    </location>
</feature>
<feature type="disulfide bond" evidence="3">
    <location>
        <begin position="1122"/>
        <end position="1134"/>
    </location>
</feature>
<evidence type="ECO:0000259" key="4">
    <source>
        <dbReference type="PROSITE" id="PS50060"/>
    </source>
</evidence>
<dbReference type="PROSITE" id="PS50068">
    <property type="entry name" value="LDLRA_2"/>
    <property type="match status" value="6"/>
</dbReference>
<dbReference type="SUPFAM" id="SSF49899">
    <property type="entry name" value="Concanavalin A-like lectins/glucanases"/>
    <property type="match status" value="6"/>
</dbReference>
<reference evidence="5 6" key="1">
    <citation type="submission" date="2024-06" db="EMBL/GenBank/DDBJ databases">
        <title>The draft genome of Grus japonensis, version 3.</title>
        <authorList>
            <person name="Nabeshima K."/>
            <person name="Suzuki S."/>
            <person name="Onuma M."/>
        </authorList>
    </citation>
    <scope>NUCLEOTIDE SEQUENCE [LARGE SCALE GENOMIC DNA]</scope>
    <source>
        <strain evidence="5 6">451A</strain>
    </source>
</reference>
<keyword evidence="1" id="KW-0677">Repeat</keyword>
<dbReference type="PROSITE" id="PS50060">
    <property type="entry name" value="MAM_2"/>
    <property type="match status" value="5"/>
</dbReference>
<dbReference type="CDD" id="cd06263">
    <property type="entry name" value="MAM"/>
    <property type="match status" value="3"/>
</dbReference>
<comment type="caution">
    <text evidence="3">Lacks conserved residue(s) required for the propagation of feature annotation.</text>
</comment>
<feature type="disulfide bond" evidence="3">
    <location>
        <begin position="863"/>
        <end position="881"/>
    </location>
</feature>
<accession>A0ABC9WGZ5</accession>
<evidence type="ECO:0000256" key="2">
    <source>
        <dbReference type="ARBA" id="ARBA00023157"/>
    </source>
</evidence>
<evidence type="ECO:0000256" key="3">
    <source>
        <dbReference type="PROSITE-ProRule" id="PRU00124"/>
    </source>
</evidence>
<feature type="disulfide bond" evidence="3">
    <location>
        <begin position="516"/>
        <end position="528"/>
    </location>
</feature>
<dbReference type="PANTHER" id="PTHR23282:SF140">
    <property type="entry name" value="MAM AND LDL-RECEPTOR CLASS A DOMAIN-CONTAINING PROTEIN 1"/>
    <property type="match status" value="1"/>
</dbReference>
<feature type="domain" description="MAM" evidence="4">
    <location>
        <begin position="53"/>
        <end position="131"/>
    </location>
</feature>
<feature type="domain" description="MAM" evidence="4">
    <location>
        <begin position="898"/>
        <end position="1063"/>
    </location>
</feature>
<dbReference type="Pfam" id="PF00057">
    <property type="entry name" value="Ldl_recept_a"/>
    <property type="match status" value="6"/>
</dbReference>
<keyword evidence="6" id="KW-1185">Reference proteome</keyword>
<feature type="domain" description="MAM" evidence="4">
    <location>
        <begin position="735"/>
        <end position="847"/>
    </location>
</feature>
<dbReference type="EMBL" id="BAAFJT010000002">
    <property type="protein sequence ID" value="GAB0184758.1"/>
    <property type="molecule type" value="Genomic_DNA"/>
</dbReference>
<feature type="disulfide bond" evidence="3">
    <location>
        <begin position="875"/>
        <end position="890"/>
    </location>
</feature>
<dbReference type="PRINTS" id="PR00261">
    <property type="entry name" value="LDLRECEPTOR"/>
</dbReference>
<name>A0ABC9WGZ5_GRUJA</name>
<comment type="caution">
    <text evidence="5">The sequence shown here is derived from an EMBL/GenBank/DDBJ whole genome shotgun (WGS) entry which is preliminary data.</text>
</comment>
<evidence type="ECO:0000313" key="5">
    <source>
        <dbReference type="EMBL" id="GAB0184758.1"/>
    </source>
</evidence>
<feature type="domain" description="MAM" evidence="4">
    <location>
        <begin position="557"/>
        <end position="719"/>
    </location>
</feature>
<dbReference type="PANTHER" id="PTHR23282">
    <property type="entry name" value="APICAL ENDOSOMAL GLYCOPROTEIN PRECURSOR"/>
    <property type="match status" value="1"/>
</dbReference>
<dbReference type="PROSITE" id="PS01209">
    <property type="entry name" value="LDLRA_1"/>
    <property type="match status" value="6"/>
</dbReference>
<keyword evidence="2 3" id="KW-1015">Disulfide bond</keyword>
<feature type="disulfide bond" evidence="3">
    <location>
        <begin position="159"/>
        <end position="174"/>
    </location>
</feature>
<dbReference type="SUPFAM" id="SSF57424">
    <property type="entry name" value="LDL receptor-like module"/>
    <property type="match status" value="6"/>
</dbReference>
<dbReference type="InterPro" id="IPR023415">
    <property type="entry name" value="LDLR_class-A_CS"/>
</dbReference>
<dbReference type="InterPro" id="IPR036055">
    <property type="entry name" value="LDL_receptor-like_sf"/>
</dbReference>
<dbReference type="Proteomes" id="UP001623348">
    <property type="component" value="Unassembled WGS sequence"/>
</dbReference>
<feature type="disulfide bond" evidence="3">
    <location>
        <begin position="385"/>
        <end position="400"/>
    </location>
</feature>
<dbReference type="InterPro" id="IPR000998">
    <property type="entry name" value="MAM_dom"/>
</dbReference>
<feature type="disulfide bond" evidence="3">
    <location>
        <begin position="523"/>
        <end position="541"/>
    </location>
</feature>